<evidence type="ECO:0000313" key="17">
    <source>
        <dbReference type="Proteomes" id="UP000005238"/>
    </source>
</evidence>
<dbReference type="SUPFAM" id="SSF143968">
    <property type="entry name" value="UbiD C-terminal domain-like"/>
    <property type="match status" value="1"/>
</dbReference>
<evidence type="ECO:0000256" key="8">
    <source>
        <dbReference type="ARBA" id="ARBA00023239"/>
    </source>
</evidence>
<dbReference type="Pfam" id="PF20695">
    <property type="entry name" value="UbiD_N"/>
    <property type="match status" value="1"/>
</dbReference>
<evidence type="ECO:0000259" key="15">
    <source>
        <dbReference type="Pfam" id="PF20696"/>
    </source>
</evidence>
<sequence length="545" mass="59759">MLSSRLSRKAGQLSSARASVNVGNNISPAGQSFLHSGASPDYDPAQNLPHLNFRSFVEALKVDGDIAEINAEKDPILEVSAIIRRSNELDDKAPLFNNVKGAKNGLFRILGGPNSHRQPSKGKYGRLARHLALPPDSGMKQILDKMLSAKEAQPIPPRVVATGTCKENKLVSDAIDLTALPVPLIHKDDGGKYIQTYGMHIVQSPDGKWTNWSIARAMIYDNKHLVGLVIEPQHIWQIHQMWKKEGKDVPWALCFGVPPAAIMASSMPLPDGLMESSYIGALTGHAIDVVKCETNDLLVPANSEIVLEGTLSATETAPEGPFGEMHGYVFPGDSHQCPKYRVNCITHRNDAILPVSACGRLTDETHTMIGPLAAAEIGYLCKQHGLPIIDAHSPLVSQVTWVVLKVDTAKLRAMDTDSETFRKQVGDLVFNEKAGYTIHRLVLVGDDIDVFDEADVMWAFSTRCRPDDDETFYPDVRAFPLIPYNSHGGHSPVQGGKVVSDALLPIEYTKGRDWVAASFKESYPEDVKNKVLSEWKSMGFETSDK</sequence>
<protein>
    <recommendedName>
        <fullName evidence="11 12">Ferulic acid decarboxylase 1</fullName>
        <ecNumber evidence="10 12">4.1.1.102</ecNumber>
    </recommendedName>
    <alternativeName>
        <fullName evidence="12">Phenacrylate decarboxylase</fullName>
    </alternativeName>
</protein>
<accession>H3H3G9</accession>
<reference evidence="17" key="1">
    <citation type="journal article" date="2006" name="Science">
        <title>Phytophthora genome sequences uncover evolutionary origins and mechanisms of pathogenesis.</title>
        <authorList>
            <person name="Tyler B.M."/>
            <person name="Tripathy S."/>
            <person name="Zhang X."/>
            <person name="Dehal P."/>
            <person name="Jiang R.H."/>
            <person name="Aerts A."/>
            <person name="Arredondo F.D."/>
            <person name="Baxter L."/>
            <person name="Bensasson D."/>
            <person name="Beynon J.L."/>
            <person name="Chapman J."/>
            <person name="Damasceno C.M."/>
            <person name="Dorrance A.E."/>
            <person name="Dou D."/>
            <person name="Dickerman A.W."/>
            <person name="Dubchak I.L."/>
            <person name="Garbelotto M."/>
            <person name="Gijzen M."/>
            <person name="Gordon S.G."/>
            <person name="Govers F."/>
            <person name="Grunwald N.J."/>
            <person name="Huang W."/>
            <person name="Ivors K.L."/>
            <person name="Jones R.W."/>
            <person name="Kamoun S."/>
            <person name="Krampis K."/>
            <person name="Lamour K.H."/>
            <person name="Lee M.K."/>
            <person name="McDonald W.H."/>
            <person name="Medina M."/>
            <person name="Meijer H.J."/>
            <person name="Nordberg E.K."/>
            <person name="Maclean D.J."/>
            <person name="Ospina-Giraldo M.D."/>
            <person name="Morris P.F."/>
            <person name="Phuntumart V."/>
            <person name="Putnam N.H."/>
            <person name="Rash S."/>
            <person name="Rose J.K."/>
            <person name="Sakihama Y."/>
            <person name="Salamov A.A."/>
            <person name="Savidor A."/>
            <person name="Scheuring C.F."/>
            <person name="Smith B.M."/>
            <person name="Sobral B.W."/>
            <person name="Terry A."/>
            <person name="Torto-Alalibo T.A."/>
            <person name="Win J."/>
            <person name="Xu Z."/>
            <person name="Zhang H."/>
            <person name="Grigoriev I.V."/>
            <person name="Rokhsar D.S."/>
            <person name="Boore J.L."/>
        </authorList>
    </citation>
    <scope>NUCLEOTIDE SEQUENCE [LARGE SCALE GENOMIC DNA]</scope>
    <source>
        <strain evidence="17">Pr102</strain>
    </source>
</reference>
<organism evidence="16 17">
    <name type="scientific">Phytophthora ramorum</name>
    <name type="common">Sudden oak death agent</name>
    <dbReference type="NCBI Taxonomy" id="164328"/>
    <lineage>
        <taxon>Eukaryota</taxon>
        <taxon>Sar</taxon>
        <taxon>Stramenopiles</taxon>
        <taxon>Oomycota</taxon>
        <taxon>Peronosporomycetes</taxon>
        <taxon>Peronosporales</taxon>
        <taxon>Peronosporaceae</taxon>
        <taxon>Phytophthora</taxon>
    </lineage>
</organism>
<feature type="binding site" evidence="12">
    <location>
        <position position="433"/>
    </location>
    <ligand>
        <name>prenylated FMN</name>
        <dbReference type="ChEBI" id="CHEBI:87746"/>
    </ligand>
</feature>
<evidence type="ECO:0000256" key="10">
    <source>
        <dbReference type="ARBA" id="ARBA00066982"/>
    </source>
</evidence>
<dbReference type="HAMAP" id="MF_01983">
    <property type="entry name" value="UbiD_FDC"/>
    <property type="match status" value="1"/>
</dbReference>
<dbReference type="InterPro" id="IPR049381">
    <property type="entry name" value="UbiD-like_C"/>
</dbReference>
<evidence type="ECO:0000313" key="16">
    <source>
        <dbReference type="EnsemblProtists" id="Phyra85044"/>
    </source>
</evidence>
<dbReference type="Gene3D" id="1.20.5.4570">
    <property type="match status" value="1"/>
</dbReference>
<keyword evidence="3" id="KW-0285">Flavoprotein</keyword>
<dbReference type="AlphaFoldDB" id="H3H3G9"/>
<comment type="subunit">
    <text evidence="12">Homodimer. May form higher order oligomers.</text>
</comment>
<comment type="cofactor">
    <cofactor evidence="12">
        <name>prenylated FMN</name>
        <dbReference type="ChEBI" id="CHEBI:87746"/>
    </cofactor>
    <text evidence="12">Binds 1 prenylated FMN per subunit.</text>
</comment>
<keyword evidence="17" id="KW-1185">Reference proteome</keyword>
<feature type="binding site" evidence="12">
    <location>
        <position position="275"/>
    </location>
    <ligand>
        <name>Mn(2+)</name>
        <dbReference type="ChEBI" id="CHEBI:29035"/>
    </ligand>
</feature>
<dbReference type="EMBL" id="DS566132">
    <property type="status" value="NOT_ANNOTATED_CDS"/>
    <property type="molecule type" value="Genomic_DNA"/>
</dbReference>
<dbReference type="eggNOG" id="ENOG502QR5I">
    <property type="taxonomic scope" value="Eukaryota"/>
</dbReference>
<evidence type="ECO:0000256" key="5">
    <source>
        <dbReference type="ARBA" id="ARBA00022723"/>
    </source>
</evidence>
<dbReference type="Proteomes" id="UP000005238">
    <property type="component" value="Unassembled WGS sequence"/>
</dbReference>
<proteinExistence type="inferred from homology"/>
<gene>
    <name evidence="12" type="primary">FDC1</name>
</gene>
<dbReference type="GO" id="GO:0033494">
    <property type="term" value="P:ferulate metabolic process"/>
    <property type="evidence" value="ECO:0000318"/>
    <property type="project" value="GO_Central"/>
</dbReference>
<evidence type="ECO:0000259" key="13">
    <source>
        <dbReference type="Pfam" id="PF01977"/>
    </source>
</evidence>
<keyword evidence="2 12" id="KW-0963">Cytoplasm</keyword>
<dbReference type="GO" id="GO:0046281">
    <property type="term" value="P:cinnamic acid catabolic process"/>
    <property type="evidence" value="ECO:0000318"/>
    <property type="project" value="GO_Central"/>
</dbReference>
<feature type="binding site" evidence="12">
    <location>
        <position position="275"/>
    </location>
    <ligand>
        <name>prenylated FMN</name>
        <dbReference type="ChEBI" id="CHEBI:87746"/>
    </ligand>
</feature>
<comment type="function">
    <text evidence="12">Catalyzes the reversible decarboxylation of aromatic carboxylic acids like ferulic acid, p-coumaric acid or cinnamic acid, producing the corresponding vinyl derivatives 4-vinylphenol, 4-vinylguaiacol, and styrene, respectively, which play the role of aroma metabolites.</text>
</comment>
<keyword evidence="4" id="KW-0288">FMN</keyword>
<name>H3H3G9_PHYRM</name>
<evidence type="ECO:0000256" key="4">
    <source>
        <dbReference type="ARBA" id="ARBA00022643"/>
    </source>
</evidence>
<dbReference type="PANTHER" id="PTHR30108:SF17">
    <property type="entry name" value="FERULIC ACID DECARBOXYLASE 1"/>
    <property type="match status" value="1"/>
</dbReference>
<keyword evidence="5 12" id="KW-0479">Metal-binding</keyword>
<evidence type="ECO:0000256" key="7">
    <source>
        <dbReference type="ARBA" id="ARBA00023211"/>
    </source>
</evidence>
<dbReference type="OMA" id="DWKDVIW"/>
<dbReference type="Gene3D" id="3.40.1670.10">
    <property type="entry name" value="UbiD C-terminal domain-like"/>
    <property type="match status" value="1"/>
</dbReference>
<evidence type="ECO:0000256" key="9">
    <source>
        <dbReference type="ARBA" id="ARBA00051594"/>
    </source>
</evidence>
<comment type="catalytic activity">
    <reaction evidence="12">
        <text>(E)-4-coumarate + H(+) = 4-vinylphenol + CO2</text>
        <dbReference type="Rhea" id="RHEA:33227"/>
        <dbReference type="ChEBI" id="CHEBI:1883"/>
        <dbReference type="ChEBI" id="CHEBI:12876"/>
        <dbReference type="ChEBI" id="CHEBI:15378"/>
        <dbReference type="ChEBI" id="CHEBI:16526"/>
        <dbReference type="EC" id="4.1.1.102"/>
    </reaction>
</comment>
<keyword evidence="7 12" id="KW-0464">Manganese</keyword>
<comment type="similarity">
    <text evidence="12">Belongs to the UbiD family. UbiD-like/FDC subfamily.</text>
</comment>
<dbReference type="STRING" id="164328.H3H3G9"/>
<feature type="domain" description="3-octaprenyl-4-hydroxybenzoate carboxy-lyase-like C-terminal" evidence="15">
    <location>
        <begin position="366"/>
        <end position="502"/>
    </location>
</feature>
<dbReference type="InterPro" id="IPR002830">
    <property type="entry name" value="UbiD"/>
</dbReference>
<dbReference type="NCBIfam" id="TIGR00148">
    <property type="entry name" value="UbiD family decarboxylase"/>
    <property type="match status" value="1"/>
</dbReference>
<comment type="catalytic activity">
    <reaction evidence="12">
        <text>(E)-ferulate + H(+) = 2-methoxy-4-vinylphenol + CO2</text>
        <dbReference type="Rhea" id="RHEA:33807"/>
        <dbReference type="ChEBI" id="CHEBI:15378"/>
        <dbReference type="ChEBI" id="CHEBI:16526"/>
        <dbReference type="ChEBI" id="CHEBI:29749"/>
        <dbReference type="ChEBI" id="CHEBI:42438"/>
        <dbReference type="EC" id="4.1.1.102"/>
    </reaction>
</comment>
<dbReference type="Pfam" id="PF20696">
    <property type="entry name" value="UbiD_C"/>
    <property type="match status" value="1"/>
</dbReference>
<feature type="binding site" evidence="12">
    <location>
        <position position="234"/>
    </location>
    <ligand>
        <name>Mn(2+)</name>
        <dbReference type="ChEBI" id="CHEBI:29035"/>
    </ligand>
</feature>
<evidence type="ECO:0000256" key="3">
    <source>
        <dbReference type="ARBA" id="ARBA00022630"/>
    </source>
</evidence>
<dbReference type="GO" id="GO:0046872">
    <property type="term" value="F:metal ion binding"/>
    <property type="evidence" value="ECO:0007669"/>
    <property type="project" value="UniProtKB-KW"/>
</dbReference>
<evidence type="ECO:0000256" key="11">
    <source>
        <dbReference type="ARBA" id="ARBA00072003"/>
    </source>
</evidence>
<comment type="subcellular location">
    <subcellularLocation>
        <location evidence="12">Cytoplasm</location>
    </subcellularLocation>
</comment>
<dbReference type="HOGENOM" id="CLU_023348_0_0_1"/>
<comment type="cofactor">
    <cofactor evidence="1 12">
        <name>Mn(2+)</name>
        <dbReference type="ChEBI" id="CHEBI:29035"/>
    </cofactor>
</comment>
<dbReference type="EC" id="4.1.1.102" evidence="10 12"/>
<dbReference type="OrthoDB" id="4878259at2759"/>
<feature type="binding site" evidence="12">
    <location>
        <begin position="233"/>
        <end position="234"/>
    </location>
    <ligand>
        <name>prenylated FMN</name>
        <dbReference type="ChEBI" id="CHEBI:87746"/>
    </ligand>
</feature>
<dbReference type="Pfam" id="PF01977">
    <property type="entry name" value="UbiD"/>
    <property type="match status" value="1"/>
</dbReference>
<evidence type="ECO:0000259" key="14">
    <source>
        <dbReference type="Pfam" id="PF20695"/>
    </source>
</evidence>
<feature type="binding site" evidence="12">
    <location>
        <begin position="211"/>
        <end position="216"/>
    </location>
    <ligand>
        <name>prenylated FMN</name>
        <dbReference type="ChEBI" id="CHEBI:87746"/>
    </ligand>
</feature>
<keyword evidence="6 12" id="KW-0210">Decarboxylase</keyword>
<reference evidence="16" key="2">
    <citation type="submission" date="2015-06" db="UniProtKB">
        <authorList>
            <consortium name="EnsemblProtists"/>
        </authorList>
    </citation>
    <scope>IDENTIFICATION</scope>
    <source>
        <strain evidence="16">Pr102</strain>
    </source>
</reference>
<dbReference type="InParanoid" id="H3H3G9"/>
<dbReference type="GO" id="GO:0005737">
    <property type="term" value="C:cytoplasm"/>
    <property type="evidence" value="ECO:0000318"/>
    <property type="project" value="GO_Central"/>
</dbReference>
<feature type="binding site" evidence="12">
    <location>
        <position position="211"/>
    </location>
    <ligand>
        <name>Mn(2+)</name>
        <dbReference type="ChEBI" id="CHEBI:29035"/>
    </ligand>
</feature>
<dbReference type="EnsemblProtists" id="Phyra85044">
    <property type="protein sequence ID" value="Phyra85044"/>
    <property type="gene ID" value="Phyra85044"/>
</dbReference>
<dbReference type="InterPro" id="IPR049383">
    <property type="entry name" value="UbiD-like_N"/>
</dbReference>
<dbReference type="InterPro" id="IPR048304">
    <property type="entry name" value="UbiD_Rift_dom"/>
</dbReference>
<feature type="domain" description="3-octaprenyl-4-hydroxybenzoate carboxy-lyase-like Rift-related" evidence="13">
    <location>
        <begin position="161"/>
        <end position="360"/>
    </location>
</feature>
<feature type="active site" description="Proton donor" evidence="12">
    <location>
        <position position="324"/>
    </location>
</feature>
<dbReference type="FunFam" id="3.40.1670.10:FF:000004">
    <property type="entry name" value="Ferulic acid decarboxylase 1"/>
    <property type="match status" value="1"/>
</dbReference>
<feature type="domain" description="3-octaprenyl-4-hydroxybenzoate carboxy-lyase-like N-terminal" evidence="14">
    <location>
        <begin position="57"/>
        <end position="146"/>
    </location>
</feature>
<evidence type="ECO:0000256" key="12">
    <source>
        <dbReference type="HAMAP-Rule" id="MF_03196"/>
    </source>
</evidence>
<dbReference type="VEuPathDB" id="FungiDB:KRP23_131"/>
<evidence type="ECO:0000256" key="2">
    <source>
        <dbReference type="ARBA" id="ARBA00022490"/>
    </source>
</evidence>
<dbReference type="InterPro" id="IPR032903">
    <property type="entry name" value="FDC-like"/>
</dbReference>
<evidence type="ECO:0000256" key="6">
    <source>
        <dbReference type="ARBA" id="ARBA00022793"/>
    </source>
</evidence>
<dbReference type="GO" id="GO:0016831">
    <property type="term" value="F:carboxy-lyase activity"/>
    <property type="evidence" value="ECO:0000318"/>
    <property type="project" value="GO_Central"/>
</dbReference>
<evidence type="ECO:0000256" key="1">
    <source>
        <dbReference type="ARBA" id="ARBA00001936"/>
    </source>
</evidence>
<dbReference type="SUPFAM" id="SSF50475">
    <property type="entry name" value="FMN-binding split barrel"/>
    <property type="match status" value="1"/>
</dbReference>
<keyword evidence="8 12" id="KW-0456">Lyase</keyword>
<dbReference type="PANTHER" id="PTHR30108">
    <property type="entry name" value="3-OCTAPRENYL-4-HYDROXYBENZOATE CARBOXY-LYASE-RELATED"/>
    <property type="match status" value="1"/>
</dbReference>
<comment type="catalytic activity">
    <reaction evidence="9 12">
        <text>(E)-cinnamate + H(+) = styrene + CO2</text>
        <dbReference type="Rhea" id="RHEA:46920"/>
        <dbReference type="ChEBI" id="CHEBI:15378"/>
        <dbReference type="ChEBI" id="CHEBI:15669"/>
        <dbReference type="ChEBI" id="CHEBI:16526"/>
        <dbReference type="ChEBI" id="CHEBI:27452"/>
        <dbReference type="EC" id="4.1.1.102"/>
    </reaction>
</comment>